<reference evidence="3 4" key="1">
    <citation type="submission" date="2018-11" db="EMBL/GenBank/DDBJ databases">
        <title>Photobacterium sp. BEI247 sp. nov., a marine bacterium isolated from Yongle Blue Hole in the South China Sea.</title>
        <authorList>
            <person name="Wang X."/>
        </authorList>
    </citation>
    <scope>NUCLEOTIDE SEQUENCE [LARGE SCALE GENOMIC DNA]</scope>
    <source>
        <strain evidence="4">BEI247</strain>
    </source>
</reference>
<dbReference type="CDD" id="cd06223">
    <property type="entry name" value="PRTases_typeI"/>
    <property type="match status" value="1"/>
</dbReference>
<dbReference type="InterPro" id="IPR000836">
    <property type="entry name" value="PRTase_dom"/>
</dbReference>
<dbReference type="InterPro" id="IPR051910">
    <property type="entry name" value="ComF/GntX_DNA_util-trans"/>
</dbReference>
<dbReference type="PANTHER" id="PTHR47505">
    <property type="entry name" value="DNA UTILIZATION PROTEIN YHGH"/>
    <property type="match status" value="1"/>
</dbReference>
<evidence type="ECO:0000256" key="1">
    <source>
        <dbReference type="ARBA" id="ARBA00008007"/>
    </source>
</evidence>
<dbReference type="Gene3D" id="3.40.50.2020">
    <property type="match status" value="1"/>
</dbReference>
<dbReference type="EMBL" id="RJLM01000007">
    <property type="protein sequence ID" value="RWX54325.1"/>
    <property type="molecule type" value="Genomic_DNA"/>
</dbReference>
<name>A0A3S3QNC4_9GAMM</name>
<comment type="caution">
    <text evidence="3">The sequence shown here is derived from an EMBL/GenBank/DDBJ whole genome shotgun (WGS) entry which is preliminary data.</text>
</comment>
<dbReference type="Proteomes" id="UP000287563">
    <property type="component" value="Unassembled WGS sequence"/>
</dbReference>
<sequence>MLFLLSPRSIFQWTNQQCQLCHLPLYPQEQVWCRHCTDHFPQPPYCSRCGMTTVKPSGECGNCLSKPPPWQQFYRLGEYDFPLRQLVHQLKFSGKFWLAEPLGRLLARQIVHPAPAVIPVPLHPLRRFSRSFNQSTLLARAIARETESRCLPNALRRTRHTQTQRHLSKRDRKKNLNQAFILKAKRLPEHVAIVDDVVTTGSTVAELTHLLLRSGVKQVDIYCICFTPPRQ</sequence>
<proteinExistence type="inferred from homology"/>
<dbReference type="PANTHER" id="PTHR47505:SF1">
    <property type="entry name" value="DNA UTILIZATION PROTEIN YHGH"/>
    <property type="match status" value="1"/>
</dbReference>
<dbReference type="AlphaFoldDB" id="A0A3S3QNC4"/>
<feature type="domain" description="Phosphoribosyltransferase" evidence="2">
    <location>
        <begin position="189"/>
        <end position="227"/>
    </location>
</feature>
<keyword evidence="4" id="KW-1185">Reference proteome</keyword>
<accession>A0A3S3QNC4</accession>
<evidence type="ECO:0000259" key="2">
    <source>
        <dbReference type="Pfam" id="PF00156"/>
    </source>
</evidence>
<dbReference type="OrthoDB" id="9793412at2"/>
<dbReference type="InterPro" id="IPR029057">
    <property type="entry name" value="PRTase-like"/>
</dbReference>
<protein>
    <submittedName>
        <fullName evidence="3">ComF family protein</fullName>
    </submittedName>
</protein>
<dbReference type="Pfam" id="PF00156">
    <property type="entry name" value="Pribosyltran"/>
    <property type="match status" value="1"/>
</dbReference>
<organism evidence="3 4">
    <name type="scientific">Photobacterium chitinilyticum</name>
    <dbReference type="NCBI Taxonomy" id="2485123"/>
    <lineage>
        <taxon>Bacteria</taxon>
        <taxon>Pseudomonadati</taxon>
        <taxon>Pseudomonadota</taxon>
        <taxon>Gammaproteobacteria</taxon>
        <taxon>Vibrionales</taxon>
        <taxon>Vibrionaceae</taxon>
        <taxon>Photobacterium</taxon>
    </lineage>
</organism>
<evidence type="ECO:0000313" key="3">
    <source>
        <dbReference type="EMBL" id="RWX54325.1"/>
    </source>
</evidence>
<evidence type="ECO:0000313" key="4">
    <source>
        <dbReference type="Proteomes" id="UP000287563"/>
    </source>
</evidence>
<gene>
    <name evidence="3" type="ORF">EDI28_16975</name>
</gene>
<dbReference type="SUPFAM" id="SSF53271">
    <property type="entry name" value="PRTase-like"/>
    <property type="match status" value="1"/>
</dbReference>
<comment type="similarity">
    <text evidence="1">Belongs to the ComF/GntX family.</text>
</comment>